<dbReference type="Gene3D" id="2.60.120.560">
    <property type="entry name" value="Exo-inulinase, domain 1"/>
    <property type="match status" value="1"/>
</dbReference>
<organism evidence="3 4">
    <name type="scientific">Danxiaibacter flavus</name>
    <dbReference type="NCBI Taxonomy" id="3049108"/>
    <lineage>
        <taxon>Bacteria</taxon>
        <taxon>Pseudomonadati</taxon>
        <taxon>Bacteroidota</taxon>
        <taxon>Chitinophagia</taxon>
        <taxon>Chitinophagales</taxon>
        <taxon>Chitinophagaceae</taxon>
        <taxon>Danxiaibacter</taxon>
    </lineage>
</organism>
<sequence length="248" mass="26894">MNSKIFFTGAAALLCVAGAMAQEKKDPPSLTEVWKPEPRVITPGASASSAPSDAIVLFDGKSTDAWVGTDGGPIKWDIADGAMTVKGGSGEITSKEKFGDCQLHIEWRTPAEVKGDGQGRGNSGIFLMGKYELQVLDSYNNRTYSNGQAGSIYKQLIPLVNASRKPGEWQTYDVIFTAPRFNEDGTVKMAARITVIHNGVLVQNNATLIGSTQYIGIASYEKHSDSEPIKLQDHGNPVSYRNIWVRKL</sequence>
<dbReference type="EMBL" id="JAULBC010000001">
    <property type="protein sequence ID" value="MEX6686861.1"/>
    <property type="molecule type" value="Genomic_DNA"/>
</dbReference>
<proteinExistence type="predicted"/>
<dbReference type="Proteomes" id="UP001560573">
    <property type="component" value="Unassembled WGS sequence"/>
</dbReference>
<keyword evidence="4" id="KW-1185">Reference proteome</keyword>
<evidence type="ECO:0000259" key="2">
    <source>
        <dbReference type="Pfam" id="PF06439"/>
    </source>
</evidence>
<dbReference type="RefSeq" id="WP_369328258.1">
    <property type="nucleotide sequence ID" value="NZ_JAULBC010000001.1"/>
</dbReference>
<protein>
    <submittedName>
        <fullName evidence="3">DUF1080 domain-containing protein</fullName>
    </submittedName>
</protein>
<accession>A0ABV3ZAG4</accession>
<comment type="caution">
    <text evidence="3">The sequence shown here is derived from an EMBL/GenBank/DDBJ whole genome shotgun (WGS) entry which is preliminary data.</text>
</comment>
<feature type="domain" description="3-keto-alpha-glucoside-1,2-lyase/3-keto-2-hydroxy-glucal hydratase" evidence="2">
    <location>
        <begin position="54"/>
        <end position="246"/>
    </location>
</feature>
<evidence type="ECO:0000313" key="3">
    <source>
        <dbReference type="EMBL" id="MEX6686861.1"/>
    </source>
</evidence>
<dbReference type="InterPro" id="IPR010496">
    <property type="entry name" value="AL/BT2_dom"/>
</dbReference>
<feature type="chain" id="PRO_5045100393" evidence="1">
    <location>
        <begin position="22"/>
        <end position="248"/>
    </location>
</feature>
<keyword evidence="1" id="KW-0732">Signal</keyword>
<evidence type="ECO:0000313" key="4">
    <source>
        <dbReference type="Proteomes" id="UP001560573"/>
    </source>
</evidence>
<evidence type="ECO:0000256" key="1">
    <source>
        <dbReference type="SAM" id="SignalP"/>
    </source>
</evidence>
<dbReference type="Pfam" id="PF06439">
    <property type="entry name" value="3keto-disac_hyd"/>
    <property type="match status" value="1"/>
</dbReference>
<name>A0ABV3ZAG4_9BACT</name>
<gene>
    <name evidence="3" type="ORF">QTN47_05115</name>
</gene>
<feature type="signal peptide" evidence="1">
    <location>
        <begin position="1"/>
        <end position="21"/>
    </location>
</feature>
<reference evidence="3 4" key="1">
    <citation type="submission" date="2023-07" db="EMBL/GenBank/DDBJ databases">
        <authorList>
            <person name="Lian W.-H."/>
        </authorList>
    </citation>
    <scope>NUCLEOTIDE SEQUENCE [LARGE SCALE GENOMIC DNA]</scope>
    <source>
        <strain evidence="3 4">SYSU DXS3180</strain>
    </source>
</reference>